<sequence length="53" mass="6249">MEKRDLLFIKEVIEILIKNRKLDFTDISNLSSYEVTSVQVDIQGRFTLKGFEQ</sequence>
<protein>
    <submittedName>
        <fullName evidence="1">Uncharacterized protein</fullName>
    </submittedName>
</protein>
<proteinExistence type="predicted"/>
<organism evidence="1">
    <name type="scientific">viral metagenome</name>
    <dbReference type="NCBI Taxonomy" id="1070528"/>
    <lineage>
        <taxon>unclassified sequences</taxon>
        <taxon>metagenomes</taxon>
        <taxon>organismal metagenomes</taxon>
    </lineage>
</organism>
<evidence type="ECO:0000313" key="1">
    <source>
        <dbReference type="EMBL" id="QJA85697.1"/>
    </source>
</evidence>
<dbReference type="EMBL" id="MT142589">
    <property type="protein sequence ID" value="QJA85697.1"/>
    <property type="molecule type" value="Genomic_DNA"/>
</dbReference>
<gene>
    <name evidence="1" type="ORF">MM415B02188_0020</name>
</gene>
<name>A0A6M3KUD1_9ZZZZ</name>
<dbReference type="AlphaFoldDB" id="A0A6M3KUD1"/>
<accession>A0A6M3KUD1</accession>
<reference evidence="1" key="1">
    <citation type="submission" date="2020-03" db="EMBL/GenBank/DDBJ databases">
        <title>The deep terrestrial virosphere.</title>
        <authorList>
            <person name="Holmfeldt K."/>
            <person name="Nilsson E."/>
            <person name="Simone D."/>
            <person name="Lopez-Fernandez M."/>
            <person name="Wu X."/>
            <person name="de Brujin I."/>
            <person name="Lundin D."/>
            <person name="Andersson A."/>
            <person name="Bertilsson S."/>
            <person name="Dopson M."/>
        </authorList>
    </citation>
    <scope>NUCLEOTIDE SEQUENCE</scope>
    <source>
        <strain evidence="1">MM415B02188</strain>
    </source>
</reference>